<accession>A0ABW2GZ07</accession>
<sequence>MARSVKWRKVLLVLGIVVGVAAIGGTTATILAYNEATKIDRSNPKVVLDEYLRASLVRADSVGVDLYACEREPDLSTVTSLREELTQREQKFAVEIEVTWGSIDLKAASTTAVATTDLAITARKQGAVESRSRETWQFTLVDEEGWRVCKASRMATPTSAPTPSPSAG</sequence>
<reference evidence="2" key="1">
    <citation type="journal article" date="2019" name="Int. J. Syst. Evol. Microbiol.">
        <title>The Global Catalogue of Microorganisms (GCM) 10K type strain sequencing project: providing services to taxonomists for standard genome sequencing and annotation.</title>
        <authorList>
            <consortium name="The Broad Institute Genomics Platform"/>
            <consortium name="The Broad Institute Genome Sequencing Center for Infectious Disease"/>
            <person name="Wu L."/>
            <person name="Ma J."/>
        </authorList>
    </citation>
    <scope>NUCLEOTIDE SEQUENCE [LARGE SCALE GENOMIC DNA]</scope>
    <source>
        <strain evidence="2">CGMCC 1.9106</strain>
    </source>
</reference>
<evidence type="ECO:0008006" key="3">
    <source>
        <dbReference type="Google" id="ProtNLM"/>
    </source>
</evidence>
<protein>
    <recommendedName>
        <fullName evidence="3">Mce-associated membrane protein</fullName>
    </recommendedName>
</protein>
<dbReference type="EMBL" id="JBHTAC010000012">
    <property type="protein sequence ID" value="MFC7243621.1"/>
    <property type="molecule type" value="Genomic_DNA"/>
</dbReference>
<evidence type="ECO:0000313" key="2">
    <source>
        <dbReference type="Proteomes" id="UP001596392"/>
    </source>
</evidence>
<proteinExistence type="predicted"/>
<keyword evidence="2" id="KW-1185">Reference proteome</keyword>
<dbReference type="Proteomes" id="UP001596392">
    <property type="component" value="Unassembled WGS sequence"/>
</dbReference>
<comment type="caution">
    <text evidence="1">The sequence shown here is derived from an EMBL/GenBank/DDBJ whole genome shotgun (WGS) entry which is preliminary data.</text>
</comment>
<gene>
    <name evidence="1" type="ORF">ACFQO7_14145</name>
</gene>
<organism evidence="1 2">
    <name type="scientific">Catellatospora aurea</name>
    <dbReference type="NCBI Taxonomy" id="1337874"/>
    <lineage>
        <taxon>Bacteria</taxon>
        <taxon>Bacillati</taxon>
        <taxon>Actinomycetota</taxon>
        <taxon>Actinomycetes</taxon>
        <taxon>Micromonosporales</taxon>
        <taxon>Micromonosporaceae</taxon>
        <taxon>Catellatospora</taxon>
    </lineage>
</organism>
<evidence type="ECO:0000313" key="1">
    <source>
        <dbReference type="EMBL" id="MFC7243621.1"/>
    </source>
</evidence>
<dbReference type="RefSeq" id="WP_376806778.1">
    <property type="nucleotide sequence ID" value="NZ_JBHTAC010000012.1"/>
</dbReference>
<name>A0ABW2GZ07_9ACTN</name>